<organism evidence="1">
    <name type="scientific">marine sediment metagenome</name>
    <dbReference type="NCBI Taxonomy" id="412755"/>
    <lineage>
        <taxon>unclassified sequences</taxon>
        <taxon>metagenomes</taxon>
        <taxon>ecological metagenomes</taxon>
    </lineage>
</organism>
<dbReference type="EMBL" id="LAZR01044811">
    <property type="protein sequence ID" value="KKL03738.1"/>
    <property type="molecule type" value="Genomic_DNA"/>
</dbReference>
<evidence type="ECO:0000313" key="1">
    <source>
        <dbReference type="EMBL" id="KKL03738.1"/>
    </source>
</evidence>
<proteinExistence type="predicted"/>
<accession>A0A0F9CV49</accession>
<reference evidence="1" key="1">
    <citation type="journal article" date="2015" name="Nature">
        <title>Complex archaea that bridge the gap between prokaryotes and eukaryotes.</title>
        <authorList>
            <person name="Spang A."/>
            <person name="Saw J.H."/>
            <person name="Jorgensen S.L."/>
            <person name="Zaremba-Niedzwiedzka K."/>
            <person name="Martijn J."/>
            <person name="Lind A.E."/>
            <person name="van Eijk R."/>
            <person name="Schleper C."/>
            <person name="Guy L."/>
            <person name="Ettema T.J."/>
        </authorList>
    </citation>
    <scope>NUCLEOTIDE SEQUENCE</scope>
</reference>
<gene>
    <name evidence="1" type="ORF">LCGC14_2623130</name>
</gene>
<comment type="caution">
    <text evidence="1">The sequence shown here is derived from an EMBL/GenBank/DDBJ whole genome shotgun (WGS) entry which is preliminary data.</text>
</comment>
<dbReference type="AlphaFoldDB" id="A0A0F9CV49"/>
<name>A0A0F9CV49_9ZZZZ</name>
<protein>
    <submittedName>
        <fullName evidence="1">Uncharacterized protein</fullName>
    </submittedName>
</protein>
<sequence length="48" mass="5779">MKITLCGSTRFMDQYHAWNRWLALQGWYSRLLWLHPLEMVLSLGMARP</sequence>